<feature type="domain" description="RNA polymerase sigma factor 70 region 4 type 2" evidence="4">
    <location>
        <begin position="4"/>
        <end position="46"/>
    </location>
</feature>
<dbReference type="Gene3D" id="1.10.10.10">
    <property type="entry name" value="Winged helix-like DNA-binding domain superfamily/Winged helix DNA-binding domain"/>
    <property type="match status" value="1"/>
</dbReference>
<evidence type="ECO:0000256" key="1">
    <source>
        <dbReference type="ARBA" id="ARBA00023015"/>
    </source>
</evidence>
<evidence type="ECO:0000313" key="5">
    <source>
        <dbReference type="EMBL" id="MBT1712588.1"/>
    </source>
</evidence>
<dbReference type="GO" id="GO:0016987">
    <property type="term" value="F:sigma factor activity"/>
    <property type="evidence" value="ECO:0007669"/>
    <property type="project" value="UniProtKB-KW"/>
</dbReference>
<dbReference type="RefSeq" id="WP_317195826.1">
    <property type="nucleotide sequence ID" value="NZ_JAHESE010000196.1"/>
</dbReference>
<dbReference type="AlphaFoldDB" id="A0AAP2GWI5"/>
<accession>A0AAP2GWI5</accession>
<dbReference type="SUPFAM" id="SSF88659">
    <property type="entry name" value="Sigma3 and sigma4 domains of RNA polymerase sigma factors"/>
    <property type="match status" value="1"/>
</dbReference>
<dbReference type="Proteomes" id="UP001319080">
    <property type="component" value="Unassembled WGS sequence"/>
</dbReference>
<organism evidence="5 6">
    <name type="scientific">Dawidia cretensis</name>
    <dbReference type="NCBI Taxonomy" id="2782350"/>
    <lineage>
        <taxon>Bacteria</taxon>
        <taxon>Pseudomonadati</taxon>
        <taxon>Bacteroidota</taxon>
        <taxon>Cytophagia</taxon>
        <taxon>Cytophagales</taxon>
        <taxon>Chryseotaleaceae</taxon>
        <taxon>Dawidia</taxon>
    </lineage>
</organism>
<sequence>AEDTLPPRCRQIFLMSRMEALTYREISGILGISEKTVENQLVKALSLLRTAIRQYGLALFFIQLDFVTAFTMLQ</sequence>
<evidence type="ECO:0000256" key="2">
    <source>
        <dbReference type="ARBA" id="ARBA00023082"/>
    </source>
</evidence>
<evidence type="ECO:0000259" key="4">
    <source>
        <dbReference type="Pfam" id="PF08281"/>
    </source>
</evidence>
<dbReference type="InterPro" id="IPR013249">
    <property type="entry name" value="RNA_pol_sigma70_r4_t2"/>
</dbReference>
<dbReference type="PANTHER" id="PTHR43133:SF46">
    <property type="entry name" value="RNA POLYMERASE SIGMA-70 FACTOR ECF SUBFAMILY"/>
    <property type="match status" value="1"/>
</dbReference>
<dbReference type="Pfam" id="PF08281">
    <property type="entry name" value="Sigma70_r4_2"/>
    <property type="match status" value="1"/>
</dbReference>
<dbReference type="EMBL" id="JAHESE010000196">
    <property type="protein sequence ID" value="MBT1712588.1"/>
    <property type="molecule type" value="Genomic_DNA"/>
</dbReference>
<dbReference type="InterPro" id="IPR039425">
    <property type="entry name" value="RNA_pol_sigma-70-like"/>
</dbReference>
<name>A0AAP2GWI5_9BACT</name>
<dbReference type="CDD" id="cd06171">
    <property type="entry name" value="Sigma70_r4"/>
    <property type="match status" value="1"/>
</dbReference>
<keyword evidence="3" id="KW-0804">Transcription</keyword>
<comment type="caution">
    <text evidence="5">The sequence shown here is derived from an EMBL/GenBank/DDBJ whole genome shotgun (WGS) entry which is preliminary data.</text>
</comment>
<reference evidence="5 6" key="1">
    <citation type="submission" date="2021-05" db="EMBL/GenBank/DDBJ databases">
        <title>A Polyphasic approach of four new species of the genus Ohtaekwangia: Ohtaekwangia histidinii sp. nov., Ohtaekwangia cretensis sp. nov., Ohtaekwangia indiensis sp. nov., Ohtaekwangia reichenbachii sp. nov. from diverse environment.</title>
        <authorList>
            <person name="Octaviana S."/>
        </authorList>
    </citation>
    <scope>NUCLEOTIDE SEQUENCE [LARGE SCALE GENOMIC DNA]</scope>
    <source>
        <strain evidence="5 6">PWU5</strain>
    </source>
</reference>
<keyword evidence="6" id="KW-1185">Reference proteome</keyword>
<feature type="non-terminal residue" evidence="5">
    <location>
        <position position="1"/>
    </location>
</feature>
<gene>
    <name evidence="5" type="ORF">KK062_30415</name>
</gene>
<dbReference type="GO" id="GO:0006352">
    <property type="term" value="P:DNA-templated transcription initiation"/>
    <property type="evidence" value="ECO:0007669"/>
    <property type="project" value="InterPro"/>
</dbReference>
<evidence type="ECO:0000313" key="6">
    <source>
        <dbReference type="Proteomes" id="UP001319080"/>
    </source>
</evidence>
<dbReference type="InterPro" id="IPR013324">
    <property type="entry name" value="RNA_pol_sigma_r3/r4-like"/>
</dbReference>
<proteinExistence type="predicted"/>
<dbReference type="InterPro" id="IPR036388">
    <property type="entry name" value="WH-like_DNA-bd_sf"/>
</dbReference>
<keyword evidence="2" id="KW-0731">Sigma factor</keyword>
<keyword evidence="1" id="KW-0805">Transcription regulation</keyword>
<protein>
    <recommendedName>
        <fullName evidence="4">RNA polymerase sigma factor 70 region 4 type 2 domain-containing protein</fullName>
    </recommendedName>
</protein>
<dbReference type="PANTHER" id="PTHR43133">
    <property type="entry name" value="RNA POLYMERASE ECF-TYPE SIGMA FACTO"/>
    <property type="match status" value="1"/>
</dbReference>
<evidence type="ECO:0000256" key="3">
    <source>
        <dbReference type="ARBA" id="ARBA00023163"/>
    </source>
</evidence>
<dbReference type="GO" id="GO:0003677">
    <property type="term" value="F:DNA binding"/>
    <property type="evidence" value="ECO:0007669"/>
    <property type="project" value="InterPro"/>
</dbReference>